<keyword evidence="3" id="KW-0804">Transcription</keyword>
<dbReference type="Pfam" id="PF05718">
    <property type="entry name" value="Pox_int_trans"/>
    <property type="match status" value="1"/>
</dbReference>
<keyword evidence="3" id="KW-0805">Transcription regulation</keyword>
<keyword evidence="4" id="KW-0010">Activator</keyword>
<evidence type="ECO:0000313" key="5">
    <source>
        <dbReference type="EMBL" id="AST09334.1"/>
    </source>
</evidence>
<comment type="function">
    <text evidence="1">Acts with RNA polymerase to initiate transcription from intermediate gene promoters.</text>
</comment>
<organism evidence="5">
    <name type="scientific">Murmansk poxvirus</name>
    <dbReference type="NCBI Taxonomy" id="2025359"/>
    <lineage>
        <taxon>Viruses</taxon>
        <taxon>Varidnaviria</taxon>
        <taxon>Bamfordvirae</taxon>
        <taxon>Nucleocytoviricota</taxon>
        <taxon>Pokkesviricetes</taxon>
        <taxon>Chitovirales</taxon>
        <taxon>Poxviridae</taxon>
        <taxon>Chordopoxvirinae</taxon>
        <taxon>Centapoxvirus</taxon>
        <taxon>Centapoxvirus microtuspox</taxon>
        <taxon>Murmansk microtuspox virus</taxon>
    </lineage>
</organism>
<keyword evidence="6" id="KW-1185">Reference proteome</keyword>
<dbReference type="Proteomes" id="UP000217350">
    <property type="component" value="Segment"/>
</dbReference>
<dbReference type="OrthoDB" id="5001at10239"/>
<evidence type="ECO:0000313" key="6">
    <source>
        <dbReference type="Proteomes" id="UP000217350"/>
    </source>
</evidence>
<evidence type="ECO:0000256" key="4">
    <source>
        <dbReference type="ARBA" id="ARBA00023159"/>
    </source>
</evidence>
<dbReference type="InterPro" id="IPR008789">
    <property type="entry name" value="Poxvirus_intermed-TF"/>
</dbReference>
<reference evidence="5" key="1">
    <citation type="journal article" date="2017" name="Virus Genes">
        <title>Two novel poxviruses with unusual genome rearrangements: NY_014 and Murmansk.</title>
        <authorList>
            <person name="Smithson C."/>
            <person name="Meyer H."/>
            <person name="Gigante C.M."/>
            <person name="Gao J."/>
            <person name="Zhao H."/>
            <person name="Batra D."/>
            <person name="Damon I."/>
            <person name="Upton C."/>
            <person name="Li Y."/>
        </authorList>
    </citation>
    <scope>NUCLEOTIDE SEQUENCE [LARGE SCALE GENOMIC DNA]</scope>
    <source>
        <strain evidence="5">LEIV-11411</strain>
    </source>
</reference>
<gene>
    <name evidence="5" type="ORF">Murmansk-139</name>
</gene>
<proteinExistence type="predicted"/>
<accession>A0A223FMX3</accession>
<dbReference type="EMBL" id="MF001304">
    <property type="protein sequence ID" value="AST09334.1"/>
    <property type="molecule type" value="Genomic_DNA"/>
</dbReference>
<protein>
    <recommendedName>
        <fullName evidence="2">Intermediate transcription factor 3 large subunit</fullName>
    </recommendedName>
</protein>
<sequence>MDNLFTFLHEIEDRYARTIFNFHLTCCKEIGDIYGLIKDRISSENLFDKVVINKDIKPMIKKLVYCDIQLTKHIINPDTYPDINDSSQIKCCNFFDINTDNSNISNKTVEIFEREKSSLISYIKTTNKKRKVNYGEIKKTVHGGGNNNYFSGKRSDDYLSTTVRSNVNQPWIKTISKRMRIDIINHSIVTRGKSSILQTIEIVCSNRTCIKIFKDSTMHIILSKDKTENGCLNMINKLFDVYLTLFLLLEDIVGNGFFKRTSELIRNVLLVNTLDEKISLIKKMYDDNIYGVHNFKIGMFNLTFIKPIEHTVFPSLLEENSKIKFFKGKKLNIVALRSLEDCVNYVTKSETIMEIMKERSAILNSIDIETASVDYLKELLLK</sequence>
<name>A0A223FMX3_9POXV</name>
<evidence type="ECO:0000256" key="1">
    <source>
        <dbReference type="ARBA" id="ARBA00003344"/>
    </source>
</evidence>
<evidence type="ECO:0000256" key="2">
    <source>
        <dbReference type="ARBA" id="ARBA00015436"/>
    </source>
</evidence>
<evidence type="ECO:0000256" key="3">
    <source>
        <dbReference type="ARBA" id="ARBA00023015"/>
    </source>
</evidence>